<dbReference type="AlphaFoldDB" id="A0A840NGB7"/>
<proteinExistence type="predicted"/>
<accession>A0A840NGB7</accession>
<keyword evidence="2" id="KW-1185">Reference proteome</keyword>
<evidence type="ECO:0000313" key="2">
    <source>
        <dbReference type="Proteomes" id="UP000580474"/>
    </source>
</evidence>
<dbReference type="Proteomes" id="UP000580474">
    <property type="component" value="Unassembled WGS sequence"/>
</dbReference>
<gene>
    <name evidence="1" type="ORF">BJ969_003139</name>
</gene>
<evidence type="ECO:0000313" key="1">
    <source>
        <dbReference type="EMBL" id="MBB5070051.1"/>
    </source>
</evidence>
<sequence>MTHRTTGSVPVAAAGDHVCSTAMPAQVPVFFVVVGMIGIDHLWPESGPSASSSDTGNGVGQRHQLGDVVAVAIGKRHRQWGFARIGEHVVLRARPGAVYRARPCFGPPRMART</sequence>
<organism evidence="1 2">
    <name type="scientific">Saccharopolyspora gloriosae</name>
    <dbReference type="NCBI Taxonomy" id="455344"/>
    <lineage>
        <taxon>Bacteria</taxon>
        <taxon>Bacillati</taxon>
        <taxon>Actinomycetota</taxon>
        <taxon>Actinomycetes</taxon>
        <taxon>Pseudonocardiales</taxon>
        <taxon>Pseudonocardiaceae</taxon>
        <taxon>Saccharopolyspora</taxon>
    </lineage>
</organism>
<name>A0A840NGB7_9PSEU</name>
<reference evidence="1 2" key="1">
    <citation type="submission" date="2020-08" db="EMBL/GenBank/DDBJ databases">
        <title>Sequencing the genomes of 1000 actinobacteria strains.</title>
        <authorList>
            <person name="Klenk H.-P."/>
        </authorList>
    </citation>
    <scope>NUCLEOTIDE SEQUENCE [LARGE SCALE GENOMIC DNA]</scope>
    <source>
        <strain evidence="1 2">DSM 45582</strain>
    </source>
</reference>
<dbReference type="EMBL" id="JACHIV010000001">
    <property type="protein sequence ID" value="MBB5070051.1"/>
    <property type="molecule type" value="Genomic_DNA"/>
</dbReference>
<protein>
    <submittedName>
        <fullName evidence="1">Uncharacterized protein</fullName>
    </submittedName>
</protein>
<comment type="caution">
    <text evidence="1">The sequence shown here is derived from an EMBL/GenBank/DDBJ whole genome shotgun (WGS) entry which is preliminary data.</text>
</comment>